<reference evidence="1" key="1">
    <citation type="journal article" date="2020" name="Nature">
        <title>Giant virus diversity and host interactions through global metagenomics.</title>
        <authorList>
            <person name="Schulz F."/>
            <person name="Roux S."/>
            <person name="Paez-Espino D."/>
            <person name="Jungbluth S."/>
            <person name="Walsh D.A."/>
            <person name="Denef V.J."/>
            <person name="McMahon K.D."/>
            <person name="Konstantinidis K.T."/>
            <person name="Eloe-Fadrosh E.A."/>
            <person name="Kyrpides N.C."/>
            <person name="Woyke T."/>
        </authorList>
    </citation>
    <scope>NUCLEOTIDE SEQUENCE</scope>
    <source>
        <strain evidence="1">GVMAG-M-3300021389-45</strain>
    </source>
</reference>
<organism evidence="1">
    <name type="scientific">viral metagenome</name>
    <dbReference type="NCBI Taxonomy" id="1070528"/>
    <lineage>
        <taxon>unclassified sequences</taxon>
        <taxon>metagenomes</taxon>
        <taxon>organismal metagenomes</taxon>
    </lineage>
</organism>
<proteinExistence type="predicted"/>
<dbReference type="AlphaFoldDB" id="A0A6C0CPN3"/>
<evidence type="ECO:0000313" key="1">
    <source>
        <dbReference type="EMBL" id="QHT05644.1"/>
    </source>
</evidence>
<name>A0A6C0CPN3_9ZZZZ</name>
<protein>
    <submittedName>
        <fullName evidence="1">Uncharacterized protein</fullName>
    </submittedName>
</protein>
<dbReference type="EMBL" id="MN739457">
    <property type="protein sequence ID" value="QHT05644.1"/>
    <property type="molecule type" value="Genomic_DNA"/>
</dbReference>
<sequence>MDDPRELLLDHVNTHRKGFHVDEGPSTWIPNIKENICELVINVICDYIREERDERSLGMGRLEMKYICTEDFVESEDAEKWIKMNPQKNDTGLIMYIYDNVRYMTMGVHRRSLLYLINMLYFYL</sequence>
<accession>A0A6C0CPN3</accession>